<dbReference type="PROSITE" id="PS50920">
    <property type="entry name" value="SOLCAR"/>
    <property type="match status" value="3"/>
</dbReference>
<evidence type="ECO:0000256" key="5">
    <source>
        <dbReference type="ARBA" id="ARBA00022737"/>
    </source>
</evidence>
<sequence>MVKNEDPMRAVKDCVAGSAGGILQVFAGQPFDTVKVRLQTQPTPAPGVAPLYTGTIDCVKKTIAQEGFAGFYKGTTTPLVGVGACVSIQFLVLQAMKRVYTNINLRSGKGADSNMLTLSQLYTAGAAAGVANSIIAGPVEHIRTRLQVQTSSSPALSGTSGTQVPSKAFYTGPIDCIRKIYQSHGLRGIYKGQIATVIREFQGYGAYFLTYEYLVQRAIQKENKARDELSTWTVCAYGATAGYAMWLTIYPIDIIKSKLQTDSFDITSQKYKSLLDCARKTFTHEGIAGFFRGATPCIIRAAPANAATFVGFELAMRFLQ</sequence>
<dbReference type="EMBL" id="JASJQH010006917">
    <property type="protein sequence ID" value="KAK9727569.1"/>
    <property type="molecule type" value="Genomic_DNA"/>
</dbReference>
<dbReference type="Gene3D" id="1.50.40.10">
    <property type="entry name" value="Mitochondrial carrier domain"/>
    <property type="match status" value="2"/>
</dbReference>
<feature type="repeat" description="Solcar" evidence="9">
    <location>
        <begin position="8"/>
        <end position="99"/>
    </location>
</feature>
<feature type="repeat" description="Solcar" evidence="9">
    <location>
        <begin position="116"/>
        <end position="217"/>
    </location>
</feature>
<keyword evidence="6" id="KW-1133">Transmembrane helix</keyword>
<dbReference type="InterPro" id="IPR050567">
    <property type="entry name" value="Mitochondrial_Carrier"/>
</dbReference>
<evidence type="ECO:0000256" key="1">
    <source>
        <dbReference type="ARBA" id="ARBA00004225"/>
    </source>
</evidence>
<accession>A0ABR2W900</accession>
<evidence type="ECO:0000256" key="10">
    <source>
        <dbReference type="RuleBase" id="RU000488"/>
    </source>
</evidence>
<evidence type="ECO:0000256" key="4">
    <source>
        <dbReference type="ARBA" id="ARBA00022692"/>
    </source>
</evidence>
<keyword evidence="8 9" id="KW-0472">Membrane</keyword>
<dbReference type="PANTHER" id="PTHR45624">
    <property type="entry name" value="MITOCHONDRIAL BASIC AMINO ACIDS TRANSPORTER-RELATED"/>
    <property type="match status" value="1"/>
</dbReference>
<organism evidence="11 12">
    <name type="scientific">Basidiobolus ranarum</name>
    <dbReference type="NCBI Taxonomy" id="34480"/>
    <lineage>
        <taxon>Eukaryota</taxon>
        <taxon>Fungi</taxon>
        <taxon>Fungi incertae sedis</taxon>
        <taxon>Zoopagomycota</taxon>
        <taxon>Entomophthoromycotina</taxon>
        <taxon>Basidiobolomycetes</taxon>
        <taxon>Basidiobolales</taxon>
        <taxon>Basidiobolaceae</taxon>
        <taxon>Basidiobolus</taxon>
    </lineage>
</organism>
<keyword evidence="7" id="KW-0496">Mitochondrion</keyword>
<evidence type="ECO:0000256" key="9">
    <source>
        <dbReference type="PROSITE-ProRule" id="PRU00282"/>
    </source>
</evidence>
<gene>
    <name evidence="11" type="primary">YMC2_1</name>
    <name evidence="11" type="ORF">K7432_001736</name>
</gene>
<comment type="similarity">
    <text evidence="2 10">Belongs to the mitochondrial carrier (TC 2.A.29) family.</text>
</comment>
<keyword evidence="4 9" id="KW-0812">Transmembrane</keyword>
<dbReference type="InterPro" id="IPR002067">
    <property type="entry name" value="MCP"/>
</dbReference>
<dbReference type="Proteomes" id="UP001479436">
    <property type="component" value="Unassembled WGS sequence"/>
</dbReference>
<evidence type="ECO:0000313" key="12">
    <source>
        <dbReference type="Proteomes" id="UP001479436"/>
    </source>
</evidence>
<dbReference type="PRINTS" id="PR00926">
    <property type="entry name" value="MITOCARRIER"/>
</dbReference>
<keyword evidence="5" id="KW-0677">Repeat</keyword>
<comment type="caution">
    <text evidence="11">The sequence shown here is derived from an EMBL/GenBank/DDBJ whole genome shotgun (WGS) entry which is preliminary data.</text>
</comment>
<evidence type="ECO:0000256" key="7">
    <source>
        <dbReference type="ARBA" id="ARBA00023128"/>
    </source>
</evidence>
<dbReference type="PANTHER" id="PTHR45624:SF12">
    <property type="entry name" value="MITOCHONDRIAL ORNITHINE TRANSPORTER 1"/>
    <property type="match status" value="1"/>
</dbReference>
<dbReference type="Pfam" id="PF00153">
    <property type="entry name" value="Mito_carr"/>
    <property type="match status" value="3"/>
</dbReference>
<evidence type="ECO:0000256" key="6">
    <source>
        <dbReference type="ARBA" id="ARBA00022989"/>
    </source>
</evidence>
<name>A0ABR2W900_9FUNG</name>
<evidence type="ECO:0000256" key="8">
    <source>
        <dbReference type="ARBA" id="ARBA00023136"/>
    </source>
</evidence>
<evidence type="ECO:0000256" key="3">
    <source>
        <dbReference type="ARBA" id="ARBA00022448"/>
    </source>
</evidence>
<dbReference type="SUPFAM" id="SSF103506">
    <property type="entry name" value="Mitochondrial carrier"/>
    <property type="match status" value="1"/>
</dbReference>
<protein>
    <submittedName>
        <fullName evidence="11">Mitochondrial carrier protein ymc2</fullName>
    </submittedName>
</protein>
<evidence type="ECO:0000313" key="11">
    <source>
        <dbReference type="EMBL" id="KAK9727569.1"/>
    </source>
</evidence>
<evidence type="ECO:0000256" key="2">
    <source>
        <dbReference type="ARBA" id="ARBA00006375"/>
    </source>
</evidence>
<dbReference type="InterPro" id="IPR018108">
    <property type="entry name" value="MCP_transmembrane"/>
</dbReference>
<keyword evidence="12" id="KW-1185">Reference proteome</keyword>
<keyword evidence="3 10" id="KW-0813">Transport</keyword>
<comment type="subcellular location">
    <subcellularLocation>
        <location evidence="1">Mitochondrion membrane</location>
        <topology evidence="1">Multi-pass membrane protein</topology>
    </subcellularLocation>
</comment>
<feature type="repeat" description="Solcar" evidence="9">
    <location>
        <begin position="229"/>
        <end position="318"/>
    </location>
</feature>
<proteinExistence type="inferred from homology"/>
<reference evidence="11 12" key="1">
    <citation type="submission" date="2023-04" db="EMBL/GenBank/DDBJ databases">
        <title>Genome of Basidiobolus ranarum AG-B5.</title>
        <authorList>
            <person name="Stajich J.E."/>
            <person name="Carter-House D."/>
            <person name="Gryganskyi A."/>
        </authorList>
    </citation>
    <scope>NUCLEOTIDE SEQUENCE [LARGE SCALE GENOMIC DNA]</scope>
    <source>
        <strain evidence="11 12">AG-B5</strain>
    </source>
</reference>
<dbReference type="InterPro" id="IPR023395">
    <property type="entry name" value="MCP_dom_sf"/>
</dbReference>